<reference evidence="1 2" key="1">
    <citation type="submission" date="2022-11" db="EMBL/GenBank/DDBJ databases">
        <title>Minimal conservation of predation-associated metabolite biosynthetic gene clusters underscores biosynthetic potential of Myxococcota including descriptions for ten novel species: Archangium lansinium sp. nov., Myxococcus landrumus sp. nov., Nannocystis bai.</title>
        <authorList>
            <person name="Ahearne A."/>
            <person name="Stevens C."/>
            <person name="Phillips K."/>
        </authorList>
    </citation>
    <scope>NUCLEOTIDE SEQUENCE [LARGE SCALE GENOMIC DNA]</scope>
    <source>
        <strain evidence="1 2">MIWBW</strain>
    </source>
</reference>
<proteinExistence type="predicted"/>
<dbReference type="EMBL" id="JAPNKA010000001">
    <property type="protein sequence ID" value="MCY1074576.1"/>
    <property type="molecule type" value="Genomic_DNA"/>
</dbReference>
<keyword evidence="2" id="KW-1185">Reference proteome</keyword>
<evidence type="ECO:0000313" key="1">
    <source>
        <dbReference type="EMBL" id="MCY1074576.1"/>
    </source>
</evidence>
<organism evidence="1 2">
    <name type="scientific">Archangium lansingense</name>
    <dbReference type="NCBI Taxonomy" id="2995310"/>
    <lineage>
        <taxon>Bacteria</taxon>
        <taxon>Pseudomonadati</taxon>
        <taxon>Myxococcota</taxon>
        <taxon>Myxococcia</taxon>
        <taxon>Myxococcales</taxon>
        <taxon>Cystobacterineae</taxon>
        <taxon>Archangiaceae</taxon>
        <taxon>Archangium</taxon>
    </lineage>
</organism>
<sequence length="227" mass="23620">MTHPRVPRLTSWLATLALGVVGCGEYGLADETYPVEPVAILEGELRAGVGSGKGPTAMTLAWAPDLAATERLAALLLAEGSSCGTERGALLQPMSFQPYFPSSFALPLSTTPVPAAQLSLEPLGGQGRLALGWVVFFQDDNRNGALDLGSEKPERVVATSLDSGLAVLFLDGALPPDRSGSWTQWPREVPRGFSLLGVERAGGGPPSFAALPASTSLSLEASRHACP</sequence>
<dbReference type="PROSITE" id="PS51257">
    <property type="entry name" value="PROKAR_LIPOPROTEIN"/>
    <property type="match status" value="1"/>
</dbReference>
<comment type="caution">
    <text evidence="1">The sequence shown here is derived from an EMBL/GenBank/DDBJ whole genome shotgun (WGS) entry which is preliminary data.</text>
</comment>
<protein>
    <recommendedName>
        <fullName evidence="3">Lipoprotein</fullName>
    </recommendedName>
</protein>
<accession>A0ABT3ZZ32</accession>
<evidence type="ECO:0008006" key="3">
    <source>
        <dbReference type="Google" id="ProtNLM"/>
    </source>
</evidence>
<evidence type="ECO:0000313" key="2">
    <source>
        <dbReference type="Proteomes" id="UP001207654"/>
    </source>
</evidence>
<name>A0ABT3ZZ32_9BACT</name>
<gene>
    <name evidence="1" type="ORF">OV287_08760</name>
</gene>
<dbReference type="Proteomes" id="UP001207654">
    <property type="component" value="Unassembled WGS sequence"/>
</dbReference>
<dbReference type="RefSeq" id="WP_267533538.1">
    <property type="nucleotide sequence ID" value="NZ_JAPNKA010000001.1"/>
</dbReference>